<proteinExistence type="predicted"/>
<evidence type="ECO:0000313" key="2">
    <source>
        <dbReference type="EMBL" id="OPA75663.1"/>
    </source>
</evidence>
<gene>
    <name evidence="2" type="ORF">BVG16_20235</name>
</gene>
<dbReference type="InterPro" id="IPR036679">
    <property type="entry name" value="FlgN-like_sf"/>
</dbReference>
<dbReference type="AlphaFoldDB" id="A0A1T2X7V3"/>
<dbReference type="GO" id="GO:0044780">
    <property type="term" value="P:bacterial-type flagellum assembly"/>
    <property type="evidence" value="ECO:0007669"/>
    <property type="project" value="InterPro"/>
</dbReference>
<keyword evidence="3" id="KW-1185">Reference proteome</keyword>
<accession>A0A1T2X7V3</accession>
<dbReference type="InterPro" id="IPR007809">
    <property type="entry name" value="FlgN-like"/>
</dbReference>
<keyword evidence="1" id="KW-1005">Bacterial flagellum biogenesis</keyword>
<evidence type="ECO:0000256" key="1">
    <source>
        <dbReference type="ARBA" id="ARBA00022795"/>
    </source>
</evidence>
<keyword evidence="2" id="KW-0969">Cilium</keyword>
<protein>
    <submittedName>
        <fullName evidence="2">Flagellar biosynthesis protein FlgN</fullName>
    </submittedName>
</protein>
<dbReference type="Gene3D" id="1.20.58.300">
    <property type="entry name" value="FlgN-like"/>
    <property type="match status" value="1"/>
</dbReference>
<dbReference type="Proteomes" id="UP000190188">
    <property type="component" value="Unassembled WGS sequence"/>
</dbReference>
<sequence length="166" mass="19409">MAIQALIDTLEEMNAQHTLMLELGERKKQAIIQNDVDELTRIVNKETKFVKHIEELDQVRQQAVYEFLHEKGIKSNLNLNITELLRMVFHPEEKRRLMDVQQKFTQTLTELKHLNTLNQQMIEQSLTIVNYSLDLVTGGPEDEVIYQHPGHPGYSPKRKGMFDSRI</sequence>
<keyword evidence="2" id="KW-0282">Flagellum</keyword>
<dbReference type="SUPFAM" id="SSF140566">
    <property type="entry name" value="FlgN-like"/>
    <property type="match status" value="1"/>
</dbReference>
<name>A0A1T2X7V3_9BACL</name>
<organism evidence="2 3">
    <name type="scientific">Paenibacillus selenitireducens</name>
    <dbReference type="NCBI Taxonomy" id="1324314"/>
    <lineage>
        <taxon>Bacteria</taxon>
        <taxon>Bacillati</taxon>
        <taxon>Bacillota</taxon>
        <taxon>Bacilli</taxon>
        <taxon>Bacillales</taxon>
        <taxon>Paenibacillaceae</taxon>
        <taxon>Paenibacillus</taxon>
    </lineage>
</organism>
<dbReference type="STRING" id="1324314.BVG16_20235"/>
<evidence type="ECO:0000313" key="3">
    <source>
        <dbReference type="Proteomes" id="UP000190188"/>
    </source>
</evidence>
<dbReference type="EMBL" id="MSZX01000008">
    <property type="protein sequence ID" value="OPA75663.1"/>
    <property type="molecule type" value="Genomic_DNA"/>
</dbReference>
<comment type="caution">
    <text evidence="2">The sequence shown here is derived from an EMBL/GenBank/DDBJ whole genome shotgun (WGS) entry which is preliminary data.</text>
</comment>
<dbReference type="Pfam" id="PF05130">
    <property type="entry name" value="FlgN"/>
    <property type="match status" value="1"/>
</dbReference>
<reference evidence="2 3" key="1">
    <citation type="submission" date="2017-01" db="EMBL/GenBank/DDBJ databases">
        <title>Genome analysis of Paenibacillus selenitrireducens ES3-24.</title>
        <authorList>
            <person name="Xu D."/>
            <person name="Yao R."/>
            <person name="Zheng S."/>
        </authorList>
    </citation>
    <scope>NUCLEOTIDE SEQUENCE [LARGE SCALE GENOMIC DNA]</scope>
    <source>
        <strain evidence="2 3">ES3-24</strain>
    </source>
</reference>
<dbReference type="OrthoDB" id="2660802at2"/>
<keyword evidence="2" id="KW-0966">Cell projection</keyword>
<dbReference type="RefSeq" id="WP_078500978.1">
    <property type="nucleotide sequence ID" value="NZ_MSZX01000008.1"/>
</dbReference>